<feature type="region of interest" description="Disordered" evidence="1">
    <location>
        <begin position="504"/>
        <end position="551"/>
    </location>
</feature>
<keyword evidence="2" id="KW-0812">Transmembrane</keyword>
<dbReference type="InterPro" id="IPR001660">
    <property type="entry name" value="SAM"/>
</dbReference>
<dbReference type="Gene3D" id="2.60.40.10">
    <property type="entry name" value="Immunoglobulins"/>
    <property type="match status" value="1"/>
</dbReference>
<protein>
    <recommendedName>
        <fullName evidence="8">Calmodulin</fullName>
    </recommendedName>
</protein>
<dbReference type="PROSITE" id="PS50222">
    <property type="entry name" value="EF_HAND_2"/>
    <property type="match status" value="1"/>
</dbReference>
<feature type="domain" description="SAM" evidence="3">
    <location>
        <begin position="166"/>
        <end position="228"/>
    </location>
</feature>
<evidence type="ECO:0000259" key="4">
    <source>
        <dbReference type="PROSITE" id="PS50222"/>
    </source>
</evidence>
<dbReference type="PROSITE" id="PS50853">
    <property type="entry name" value="FN3"/>
    <property type="match status" value="1"/>
</dbReference>
<dbReference type="PANTHER" id="PTHR15136:SF13">
    <property type="entry name" value="SAM DOMAIN-CONTAINING PROTEIN"/>
    <property type="match status" value="1"/>
</dbReference>
<evidence type="ECO:0000313" key="6">
    <source>
        <dbReference type="EMBL" id="CAK9215795.1"/>
    </source>
</evidence>
<proteinExistence type="predicted"/>
<reference evidence="6" key="1">
    <citation type="submission" date="2024-02" db="EMBL/GenBank/DDBJ databases">
        <authorList>
            <consortium name="ELIXIR-Norway"/>
            <consortium name="Elixir Norway"/>
        </authorList>
    </citation>
    <scope>NUCLEOTIDE SEQUENCE</scope>
</reference>
<feature type="compositionally biased region" description="Polar residues" evidence="1">
    <location>
        <begin position="520"/>
        <end position="530"/>
    </location>
</feature>
<dbReference type="InterPro" id="IPR003961">
    <property type="entry name" value="FN3_dom"/>
</dbReference>
<gene>
    <name evidence="6" type="ORF">CSSPTR1EN2_LOCUS12944</name>
</gene>
<evidence type="ECO:0000256" key="1">
    <source>
        <dbReference type="SAM" id="MobiDB-lite"/>
    </source>
</evidence>
<dbReference type="SUPFAM" id="SSF47769">
    <property type="entry name" value="SAM/Pointed domain"/>
    <property type="match status" value="1"/>
</dbReference>
<dbReference type="CDD" id="cd00063">
    <property type="entry name" value="FN3"/>
    <property type="match status" value="1"/>
</dbReference>
<dbReference type="PROSITE" id="PS50105">
    <property type="entry name" value="SAM_DOMAIN"/>
    <property type="match status" value="1"/>
</dbReference>
<dbReference type="InterPro" id="IPR013783">
    <property type="entry name" value="Ig-like_fold"/>
</dbReference>
<dbReference type="InterPro" id="IPR002048">
    <property type="entry name" value="EF_hand_dom"/>
</dbReference>
<dbReference type="SUPFAM" id="SSF49265">
    <property type="entry name" value="Fibronectin type III"/>
    <property type="match status" value="1"/>
</dbReference>
<keyword evidence="2" id="KW-0472">Membrane</keyword>
<organism evidence="6 7">
    <name type="scientific">Sphagnum troendelagicum</name>
    <dbReference type="NCBI Taxonomy" id="128251"/>
    <lineage>
        <taxon>Eukaryota</taxon>
        <taxon>Viridiplantae</taxon>
        <taxon>Streptophyta</taxon>
        <taxon>Embryophyta</taxon>
        <taxon>Bryophyta</taxon>
        <taxon>Sphagnophytina</taxon>
        <taxon>Sphagnopsida</taxon>
        <taxon>Sphagnales</taxon>
        <taxon>Sphagnaceae</taxon>
        <taxon>Sphagnum</taxon>
    </lineage>
</organism>
<dbReference type="InterPro" id="IPR036116">
    <property type="entry name" value="FN3_sf"/>
</dbReference>
<keyword evidence="2" id="KW-1133">Transmembrane helix</keyword>
<feature type="domain" description="EF-hand" evidence="4">
    <location>
        <begin position="86"/>
        <end position="121"/>
    </location>
</feature>
<feature type="transmembrane region" description="Helical" evidence="2">
    <location>
        <begin position="63"/>
        <end position="81"/>
    </location>
</feature>
<keyword evidence="7" id="KW-1185">Reference proteome</keyword>
<sequence>MVRNSSREGWLMEGQRASNHQLRRRLWTIGKHTDTNMRQTGPPLSHSRTRCSFHSDQWPHGRFFCLIWFATLLIVFGKATGHRHKGLQRNLEDFFCSVDQDGNGEIERVEATKFLKSLNTRLVEKYGNGAKEGSSDLFISNQFEAFSYGGTTISSEEMMDHLQNMMTANHVVDWVMHGLQLPQYAEAFRQNAIMGLDFPALIENESRALGEELGVNSLFHRTKITRAIVHQVFGIGATPGSPLGLMCTPSNCGGIQLNWEVPAVRGSPPLHKYLVQRWNMSSSTWIQVADTQENSFLDTGSLIPGKTFSYRVQSWGGHGPSKWISTDGCIAGENQLLASPVHAPSDTVGLTLQPPQPQEADCVAKTQDEHHIPDNENNSTFTWQNSTILLLVAVLSRHALFFDVTFAAWVLLKKKMWMILCQAIESDYLWLRTLARSLVMAWESWRYVQEKIWTLSRTGVQSTIGLQQPLLDPKPVQSLTPLSSSELEYIRKLPISHSSSADSLNGVNASFPSLPPTEMRGSSPSRTELGTETDDEIDKKSVAAPTSPQLEEPAPIRWSKHRCNHDGCKTRFDRWHSVQDWWMKFNNHYCRECQRVFCVRHTRISPHGARGQCGLDSNCYCCTCFASLPSDSKRKLEDVNKLRFGPLASANDHSFRWPSLTTSSRSRGSLG</sequence>
<dbReference type="Proteomes" id="UP001497512">
    <property type="component" value="Chromosome 2"/>
</dbReference>
<evidence type="ECO:0000256" key="2">
    <source>
        <dbReference type="SAM" id="Phobius"/>
    </source>
</evidence>
<dbReference type="InterPro" id="IPR037608">
    <property type="entry name" value="STIM1/2"/>
</dbReference>
<dbReference type="EMBL" id="OZ019894">
    <property type="protein sequence ID" value="CAK9215795.1"/>
    <property type="molecule type" value="Genomic_DNA"/>
</dbReference>
<name>A0ABP0UA83_9BRYO</name>
<feature type="domain" description="Fibronectin type-III" evidence="5">
    <location>
        <begin position="241"/>
        <end position="334"/>
    </location>
</feature>
<evidence type="ECO:0000259" key="3">
    <source>
        <dbReference type="PROSITE" id="PS50105"/>
    </source>
</evidence>
<dbReference type="Gene3D" id="1.10.150.50">
    <property type="entry name" value="Transcription Factor, Ets-1"/>
    <property type="match status" value="1"/>
</dbReference>
<dbReference type="PANTHER" id="PTHR15136">
    <property type="entry name" value="STROMAL INTERACTION MOLECULE HOMOLOG"/>
    <property type="match status" value="1"/>
</dbReference>
<evidence type="ECO:0008006" key="8">
    <source>
        <dbReference type="Google" id="ProtNLM"/>
    </source>
</evidence>
<accession>A0ABP0UA83</accession>
<dbReference type="InterPro" id="IPR013761">
    <property type="entry name" value="SAM/pointed_sf"/>
</dbReference>
<dbReference type="Pfam" id="PF07647">
    <property type="entry name" value="SAM_2"/>
    <property type="match status" value="1"/>
</dbReference>
<evidence type="ECO:0000259" key="5">
    <source>
        <dbReference type="PROSITE" id="PS50853"/>
    </source>
</evidence>
<evidence type="ECO:0000313" key="7">
    <source>
        <dbReference type="Proteomes" id="UP001497512"/>
    </source>
</evidence>